<dbReference type="GO" id="GO:0005737">
    <property type="term" value="C:cytoplasm"/>
    <property type="evidence" value="ECO:0007669"/>
    <property type="project" value="UniProtKB-SubCell"/>
</dbReference>
<dbReference type="PROSITE" id="PS51900">
    <property type="entry name" value="CB"/>
    <property type="match status" value="1"/>
</dbReference>
<comment type="function">
    <text evidence="10">Site-specific tyrosine recombinase, which acts by catalyzing the cutting and rejoining of the recombining DNA molecules. The XerC-XerD complex is essential to convert dimers of the bacterial chromosome into monomers to permit their segregation at cell division. It also contributes to the segregational stability of plasmids.</text>
</comment>
<organism evidence="13 14">
    <name type="scientific">Faecalispora sporosphaeroides</name>
    <dbReference type="NCBI Taxonomy" id="1549"/>
    <lineage>
        <taxon>Bacteria</taxon>
        <taxon>Bacillati</taxon>
        <taxon>Bacillota</taxon>
        <taxon>Clostridia</taxon>
        <taxon>Eubacteriales</taxon>
        <taxon>Oscillospiraceae</taxon>
        <taxon>Faecalispora</taxon>
    </lineage>
</organism>
<gene>
    <name evidence="13" type="primary">xerD</name>
    <name evidence="10" type="synonym">xerC</name>
    <name evidence="13" type="ORF">E7512_04930</name>
</gene>
<feature type="active site" evidence="10">
    <location>
        <position position="146"/>
    </location>
</feature>
<accession>A0A928KQK4</accession>
<keyword evidence="5 10" id="KW-0159">Chromosome partition</keyword>
<comment type="similarity">
    <text evidence="2">Belongs to the 'phage' integrase family. XerD subfamily.</text>
</comment>
<reference evidence="13" key="1">
    <citation type="submission" date="2019-04" db="EMBL/GenBank/DDBJ databases">
        <title>Evolution of Biomass-Degrading Anaerobic Consortia Revealed by Metagenomics.</title>
        <authorList>
            <person name="Peng X."/>
        </authorList>
    </citation>
    <scope>NUCLEOTIDE SEQUENCE</scope>
    <source>
        <strain evidence="13">SIG551</strain>
    </source>
</reference>
<keyword evidence="4 10" id="KW-0132">Cell division</keyword>
<dbReference type="HAMAP" id="MF_01808">
    <property type="entry name" value="Recomb_XerC_XerD"/>
    <property type="match status" value="1"/>
</dbReference>
<evidence type="ECO:0000256" key="2">
    <source>
        <dbReference type="ARBA" id="ARBA00010450"/>
    </source>
</evidence>
<dbReference type="CDD" id="cd00798">
    <property type="entry name" value="INT_XerDC_C"/>
    <property type="match status" value="1"/>
</dbReference>
<evidence type="ECO:0000256" key="10">
    <source>
        <dbReference type="HAMAP-Rule" id="MF_01808"/>
    </source>
</evidence>
<dbReference type="InterPro" id="IPR011010">
    <property type="entry name" value="DNA_brk_join_enz"/>
</dbReference>
<comment type="subunit">
    <text evidence="10">Forms a cyclic heterotetrameric complex composed of two molecules of XerC and two molecules of XerD.</text>
</comment>
<comment type="similarity">
    <text evidence="10">Belongs to the 'phage' integrase family. XerC subfamily.</text>
</comment>
<dbReference type="Gene3D" id="1.10.150.130">
    <property type="match status" value="1"/>
</dbReference>
<evidence type="ECO:0000313" key="13">
    <source>
        <dbReference type="EMBL" id="MBE6832913.1"/>
    </source>
</evidence>
<dbReference type="InterPro" id="IPR044068">
    <property type="entry name" value="CB"/>
</dbReference>
<keyword evidence="8 10" id="KW-0233">DNA recombination</keyword>
<dbReference type="InterPro" id="IPR011932">
    <property type="entry name" value="Recomb_XerD"/>
</dbReference>
<feature type="domain" description="Core-binding (CB)" evidence="12">
    <location>
        <begin position="1"/>
        <end position="85"/>
    </location>
</feature>
<feature type="active site" description="O-(3'-phospho-DNA)-tyrosine intermediate" evidence="10">
    <location>
        <position position="276"/>
    </location>
</feature>
<dbReference type="Pfam" id="PF02899">
    <property type="entry name" value="Phage_int_SAM_1"/>
    <property type="match status" value="1"/>
</dbReference>
<dbReference type="GO" id="GO:0007059">
    <property type="term" value="P:chromosome segregation"/>
    <property type="evidence" value="ECO:0007669"/>
    <property type="project" value="UniProtKB-UniRule"/>
</dbReference>
<comment type="caution">
    <text evidence="13">The sequence shown here is derived from an EMBL/GenBank/DDBJ whole genome shotgun (WGS) entry which is preliminary data.</text>
</comment>
<keyword evidence="3 10" id="KW-0963">Cytoplasm</keyword>
<dbReference type="GO" id="GO:0006313">
    <property type="term" value="P:DNA transposition"/>
    <property type="evidence" value="ECO:0007669"/>
    <property type="project" value="UniProtKB-UniRule"/>
</dbReference>
<evidence type="ECO:0000259" key="12">
    <source>
        <dbReference type="PROSITE" id="PS51900"/>
    </source>
</evidence>
<dbReference type="InterPro" id="IPR023009">
    <property type="entry name" value="Tyrosine_recombinase_XerC/XerD"/>
</dbReference>
<dbReference type="Pfam" id="PF00589">
    <property type="entry name" value="Phage_integrase"/>
    <property type="match status" value="1"/>
</dbReference>
<dbReference type="InterPro" id="IPR013762">
    <property type="entry name" value="Integrase-like_cat_sf"/>
</dbReference>
<dbReference type="NCBIfam" id="TIGR02225">
    <property type="entry name" value="recomb_XerD"/>
    <property type="match status" value="1"/>
</dbReference>
<comment type="caution">
    <text evidence="10">Lacks conserved residue(s) required for the propagation of feature annotation.</text>
</comment>
<dbReference type="Proteomes" id="UP000754750">
    <property type="component" value="Unassembled WGS sequence"/>
</dbReference>
<dbReference type="GO" id="GO:0003677">
    <property type="term" value="F:DNA binding"/>
    <property type="evidence" value="ECO:0007669"/>
    <property type="project" value="UniProtKB-UniRule"/>
</dbReference>
<evidence type="ECO:0000256" key="1">
    <source>
        <dbReference type="ARBA" id="ARBA00004496"/>
    </source>
</evidence>
<evidence type="ECO:0000259" key="11">
    <source>
        <dbReference type="PROSITE" id="PS51898"/>
    </source>
</evidence>
<feature type="active site" evidence="10">
    <location>
        <position position="267"/>
    </location>
</feature>
<dbReference type="PROSITE" id="PS51898">
    <property type="entry name" value="TYR_RECOMBINASE"/>
    <property type="match status" value="1"/>
</dbReference>
<evidence type="ECO:0000256" key="4">
    <source>
        <dbReference type="ARBA" id="ARBA00022618"/>
    </source>
</evidence>
<evidence type="ECO:0000256" key="9">
    <source>
        <dbReference type="ARBA" id="ARBA00023306"/>
    </source>
</evidence>
<evidence type="ECO:0000256" key="8">
    <source>
        <dbReference type="ARBA" id="ARBA00023172"/>
    </source>
</evidence>
<dbReference type="EMBL" id="SVNY01000002">
    <property type="protein sequence ID" value="MBE6832913.1"/>
    <property type="molecule type" value="Genomic_DNA"/>
</dbReference>
<feature type="domain" description="Tyr recombinase" evidence="11">
    <location>
        <begin position="106"/>
        <end position="289"/>
    </location>
</feature>
<comment type="subcellular location">
    <subcellularLocation>
        <location evidence="1 10">Cytoplasm</location>
    </subcellularLocation>
</comment>
<dbReference type="PANTHER" id="PTHR30349">
    <property type="entry name" value="PHAGE INTEGRASE-RELATED"/>
    <property type="match status" value="1"/>
</dbReference>
<evidence type="ECO:0000256" key="5">
    <source>
        <dbReference type="ARBA" id="ARBA00022829"/>
    </source>
</evidence>
<dbReference type="SUPFAM" id="SSF56349">
    <property type="entry name" value="DNA breaking-rejoining enzymes"/>
    <property type="match status" value="1"/>
</dbReference>
<name>A0A928KQK4_9FIRM</name>
<keyword evidence="9 10" id="KW-0131">Cell cycle</keyword>
<keyword evidence="7 10" id="KW-0238">DNA-binding</keyword>
<dbReference type="GO" id="GO:0051301">
    <property type="term" value="P:cell division"/>
    <property type="evidence" value="ECO:0007669"/>
    <property type="project" value="UniProtKB-KW"/>
</dbReference>
<dbReference type="InterPro" id="IPR010998">
    <property type="entry name" value="Integrase_recombinase_N"/>
</dbReference>
<keyword evidence="6 10" id="KW-0229">DNA integration</keyword>
<sequence length="300" mass="34121">MKECCSDYRDYLRFQKSVSQNTLDSYTRDVEHFLEYVEQQNLRGPEQVTEAIMEDYVKALNSRQCSISTVTRNMASIRGFYQFLILTGKASDNPAKNIRLEKVQKKPPQILSSEEIELLFAQPDISEPKGCRDKAMLELLYATGIRVSELVDLNVTDINLHTAMLCCGGHGKSERMIPIYSKAIAAVSDYLFRVRSIMIRADAGQALFTNLNGRRLTRQGFWKIIKGYAEQAKITKEITPHTLRHSFALHLLENGASLKDIQLMLGHADISSTQVYVQLMNDHFKEVYNHCHPKAKLGVS</sequence>
<dbReference type="PANTHER" id="PTHR30349:SF81">
    <property type="entry name" value="TYROSINE RECOMBINASE XERC"/>
    <property type="match status" value="1"/>
</dbReference>
<dbReference type="GO" id="GO:0009037">
    <property type="term" value="F:tyrosine-based site-specific recombinase activity"/>
    <property type="evidence" value="ECO:0007669"/>
    <property type="project" value="UniProtKB-UniRule"/>
</dbReference>
<proteinExistence type="inferred from homology"/>
<evidence type="ECO:0000313" key="14">
    <source>
        <dbReference type="Proteomes" id="UP000754750"/>
    </source>
</evidence>
<evidence type="ECO:0000256" key="6">
    <source>
        <dbReference type="ARBA" id="ARBA00022908"/>
    </source>
</evidence>
<feature type="active site" evidence="10">
    <location>
        <position position="244"/>
    </location>
</feature>
<dbReference type="AlphaFoldDB" id="A0A928KQK4"/>
<dbReference type="InterPro" id="IPR050090">
    <property type="entry name" value="Tyrosine_recombinase_XerCD"/>
</dbReference>
<evidence type="ECO:0000256" key="7">
    <source>
        <dbReference type="ARBA" id="ARBA00023125"/>
    </source>
</evidence>
<dbReference type="RefSeq" id="WP_020071719.1">
    <property type="nucleotide sequence ID" value="NZ_JBKWRC010000001.1"/>
</dbReference>
<dbReference type="NCBIfam" id="NF001399">
    <property type="entry name" value="PRK00283.1"/>
    <property type="match status" value="1"/>
</dbReference>
<dbReference type="InterPro" id="IPR002104">
    <property type="entry name" value="Integrase_catalytic"/>
</dbReference>
<dbReference type="InterPro" id="IPR004107">
    <property type="entry name" value="Integrase_SAM-like_N"/>
</dbReference>
<evidence type="ECO:0000256" key="3">
    <source>
        <dbReference type="ARBA" id="ARBA00022490"/>
    </source>
</evidence>
<dbReference type="Gene3D" id="1.10.443.10">
    <property type="entry name" value="Intergrase catalytic core"/>
    <property type="match status" value="1"/>
</dbReference>
<protein>
    <recommendedName>
        <fullName evidence="10">Tyrosine recombinase XerC</fullName>
    </recommendedName>
</protein>
<feature type="active site" evidence="10">
    <location>
        <position position="241"/>
    </location>
</feature>